<evidence type="ECO:0000313" key="1">
    <source>
        <dbReference type="EMBL" id="KAK7324396.1"/>
    </source>
</evidence>
<gene>
    <name evidence="1" type="ORF">VNO77_27932</name>
</gene>
<accession>A0AAN9Q6Y9</accession>
<sequence length="73" mass="8052">MLWLLGACNKCLVSFILFRDRECVDVSISYNDYLNQSLVVAAMKHFCEAANGKNSTSLLMVASCYGITVLHCG</sequence>
<dbReference type="AlphaFoldDB" id="A0AAN9Q6Y9"/>
<dbReference type="EMBL" id="JAYMYQ010000006">
    <property type="protein sequence ID" value="KAK7324396.1"/>
    <property type="molecule type" value="Genomic_DNA"/>
</dbReference>
<comment type="caution">
    <text evidence="1">The sequence shown here is derived from an EMBL/GenBank/DDBJ whole genome shotgun (WGS) entry which is preliminary data.</text>
</comment>
<organism evidence="1 2">
    <name type="scientific">Canavalia gladiata</name>
    <name type="common">Sword bean</name>
    <name type="synonym">Dolichos gladiatus</name>
    <dbReference type="NCBI Taxonomy" id="3824"/>
    <lineage>
        <taxon>Eukaryota</taxon>
        <taxon>Viridiplantae</taxon>
        <taxon>Streptophyta</taxon>
        <taxon>Embryophyta</taxon>
        <taxon>Tracheophyta</taxon>
        <taxon>Spermatophyta</taxon>
        <taxon>Magnoliopsida</taxon>
        <taxon>eudicotyledons</taxon>
        <taxon>Gunneridae</taxon>
        <taxon>Pentapetalae</taxon>
        <taxon>rosids</taxon>
        <taxon>fabids</taxon>
        <taxon>Fabales</taxon>
        <taxon>Fabaceae</taxon>
        <taxon>Papilionoideae</taxon>
        <taxon>50 kb inversion clade</taxon>
        <taxon>NPAAA clade</taxon>
        <taxon>indigoferoid/millettioid clade</taxon>
        <taxon>Phaseoleae</taxon>
        <taxon>Canavalia</taxon>
    </lineage>
</organism>
<name>A0AAN9Q6Y9_CANGL</name>
<evidence type="ECO:0000313" key="2">
    <source>
        <dbReference type="Proteomes" id="UP001367508"/>
    </source>
</evidence>
<keyword evidence="2" id="KW-1185">Reference proteome</keyword>
<proteinExistence type="predicted"/>
<protein>
    <submittedName>
        <fullName evidence="1">Uncharacterized protein</fullName>
    </submittedName>
</protein>
<dbReference type="Proteomes" id="UP001367508">
    <property type="component" value="Unassembled WGS sequence"/>
</dbReference>
<reference evidence="1 2" key="1">
    <citation type="submission" date="2024-01" db="EMBL/GenBank/DDBJ databases">
        <title>The genomes of 5 underutilized Papilionoideae crops provide insights into root nodulation and disease resistanc.</title>
        <authorList>
            <person name="Jiang F."/>
        </authorList>
    </citation>
    <scope>NUCLEOTIDE SEQUENCE [LARGE SCALE GENOMIC DNA]</scope>
    <source>
        <strain evidence="1">LVBAO_FW01</strain>
        <tissue evidence="1">Leaves</tissue>
    </source>
</reference>